<dbReference type="GO" id="GO:0016757">
    <property type="term" value="F:glycosyltransferase activity"/>
    <property type="evidence" value="ECO:0007669"/>
    <property type="project" value="UniProtKB-KW"/>
</dbReference>
<dbReference type="STRING" id="1121001.SAMN02745857_04150"/>
<dbReference type="PANTHER" id="PTHR48090">
    <property type="entry name" value="UNDECAPRENYL-PHOSPHATE 4-DEOXY-4-FORMAMIDO-L-ARABINOSE TRANSFERASE-RELATED"/>
    <property type="match status" value="1"/>
</dbReference>
<dbReference type="OrthoDB" id="9811884at2"/>
<dbReference type="InterPro" id="IPR029044">
    <property type="entry name" value="Nucleotide-diphossugar_trans"/>
</dbReference>
<evidence type="ECO:0000256" key="7">
    <source>
        <dbReference type="SAM" id="Phobius"/>
    </source>
</evidence>
<evidence type="ECO:0000256" key="6">
    <source>
        <dbReference type="ARBA" id="ARBA00023136"/>
    </source>
</evidence>
<organism evidence="9 10">
    <name type="scientific">Andreprevotia lacus DSM 23236</name>
    <dbReference type="NCBI Taxonomy" id="1121001"/>
    <lineage>
        <taxon>Bacteria</taxon>
        <taxon>Pseudomonadati</taxon>
        <taxon>Pseudomonadota</taxon>
        <taxon>Betaproteobacteria</taxon>
        <taxon>Neisseriales</taxon>
        <taxon>Chitinibacteraceae</taxon>
        <taxon>Andreprevotia</taxon>
    </lineage>
</organism>
<dbReference type="SUPFAM" id="SSF53448">
    <property type="entry name" value="Nucleotide-diphospho-sugar transferases"/>
    <property type="match status" value="1"/>
</dbReference>
<keyword evidence="4 7" id="KW-0812">Transmembrane</keyword>
<gene>
    <name evidence="9" type="ORF">SAMN02745857_04150</name>
</gene>
<evidence type="ECO:0000256" key="2">
    <source>
        <dbReference type="ARBA" id="ARBA00022676"/>
    </source>
</evidence>
<dbReference type="InterPro" id="IPR050256">
    <property type="entry name" value="Glycosyltransferase_2"/>
</dbReference>
<keyword evidence="3 9" id="KW-0808">Transferase</keyword>
<dbReference type="GO" id="GO:0005886">
    <property type="term" value="C:plasma membrane"/>
    <property type="evidence" value="ECO:0007669"/>
    <property type="project" value="TreeGrafter"/>
</dbReference>
<comment type="subcellular location">
    <subcellularLocation>
        <location evidence="1">Membrane</location>
        <topology evidence="1">Multi-pass membrane protein</topology>
    </subcellularLocation>
</comment>
<dbReference type="EMBL" id="FWXD01000045">
    <property type="protein sequence ID" value="SMC29809.1"/>
    <property type="molecule type" value="Genomic_DNA"/>
</dbReference>
<dbReference type="Gene3D" id="3.90.550.10">
    <property type="entry name" value="Spore Coat Polysaccharide Biosynthesis Protein SpsA, Chain A"/>
    <property type="match status" value="1"/>
</dbReference>
<evidence type="ECO:0000256" key="4">
    <source>
        <dbReference type="ARBA" id="ARBA00022692"/>
    </source>
</evidence>
<dbReference type="CDD" id="cd04187">
    <property type="entry name" value="DPM1_like_bac"/>
    <property type="match status" value="1"/>
</dbReference>
<evidence type="ECO:0000313" key="9">
    <source>
        <dbReference type="EMBL" id="SMC29809.1"/>
    </source>
</evidence>
<reference evidence="9 10" key="1">
    <citation type="submission" date="2017-04" db="EMBL/GenBank/DDBJ databases">
        <authorList>
            <person name="Afonso C.L."/>
            <person name="Miller P.J."/>
            <person name="Scott M.A."/>
            <person name="Spackman E."/>
            <person name="Goraichik I."/>
            <person name="Dimitrov K.M."/>
            <person name="Suarez D.L."/>
            <person name="Swayne D.E."/>
        </authorList>
    </citation>
    <scope>NUCLEOTIDE SEQUENCE [LARGE SCALE GENOMIC DNA]</scope>
    <source>
        <strain evidence="9 10">DSM 23236</strain>
    </source>
</reference>
<keyword evidence="10" id="KW-1185">Reference proteome</keyword>
<feature type="transmembrane region" description="Helical" evidence="7">
    <location>
        <begin position="263"/>
        <end position="289"/>
    </location>
</feature>
<dbReference type="InterPro" id="IPR001173">
    <property type="entry name" value="Glyco_trans_2-like"/>
</dbReference>
<keyword evidence="6 7" id="KW-0472">Membrane</keyword>
<evidence type="ECO:0000256" key="5">
    <source>
        <dbReference type="ARBA" id="ARBA00022989"/>
    </source>
</evidence>
<dbReference type="Proteomes" id="UP000192761">
    <property type="component" value="Unassembled WGS sequence"/>
</dbReference>
<protein>
    <submittedName>
        <fullName evidence="9">Dolichol-phosphate mannosyltransferase</fullName>
    </submittedName>
</protein>
<dbReference type="PANTHER" id="PTHR48090:SF1">
    <property type="entry name" value="PROPHAGE BACTOPRENOL GLUCOSYL TRANSFERASE HOMOLOG"/>
    <property type="match status" value="1"/>
</dbReference>
<proteinExistence type="predicted"/>
<sequence length="320" mass="35953">MKQVTILGPCFNEEDNINLFLDRAIAATATIPDIEFRFLIIDNCSTDNTVALVKQRCAVDPRIMLIVNNRNFGHIRSPYHGLLEAPGDAVICLATDLQDPPELIAELVDGWQKGFKAVMLVKPRAESNSLMEPFRKAYYRFLNKISDAPLINDATGAGLYDRAMLDELRKIRDPYPYFRGLVGELGFPVKKIVFEQPGRHAGITKNNWYTLYDIAMLGIVKHSRVPLRIMVFGGFFVAIVSFLIALGYMLYKLLFWSSFSVGVAPLIIGLFVFGGLQLMMVGLLGEYVATILMHVRGMPLVTERERINFPGQKKTEGEQS</sequence>
<evidence type="ECO:0000313" key="10">
    <source>
        <dbReference type="Proteomes" id="UP000192761"/>
    </source>
</evidence>
<feature type="transmembrane region" description="Helical" evidence="7">
    <location>
        <begin position="229"/>
        <end position="251"/>
    </location>
</feature>
<evidence type="ECO:0000256" key="3">
    <source>
        <dbReference type="ARBA" id="ARBA00022679"/>
    </source>
</evidence>
<evidence type="ECO:0000259" key="8">
    <source>
        <dbReference type="Pfam" id="PF00535"/>
    </source>
</evidence>
<feature type="domain" description="Glycosyltransferase 2-like" evidence="8">
    <location>
        <begin position="9"/>
        <end position="156"/>
    </location>
</feature>
<accession>A0A1W1Y0T9</accession>
<keyword evidence="2 9" id="KW-0328">Glycosyltransferase</keyword>
<keyword evidence="5 7" id="KW-1133">Transmembrane helix</keyword>
<dbReference type="Pfam" id="PF00535">
    <property type="entry name" value="Glycos_transf_2"/>
    <property type="match status" value="1"/>
</dbReference>
<dbReference type="AlphaFoldDB" id="A0A1W1Y0T9"/>
<name>A0A1W1Y0T9_9NEIS</name>
<evidence type="ECO:0000256" key="1">
    <source>
        <dbReference type="ARBA" id="ARBA00004141"/>
    </source>
</evidence>
<dbReference type="RefSeq" id="WP_084093059.1">
    <property type="nucleotide sequence ID" value="NZ_FWXD01000045.1"/>
</dbReference>